<accession>A0A812ZHY1</accession>
<proteinExistence type="predicted"/>
<gene>
    <name evidence="1" type="ORF">SNEC2469_LOCUS24790</name>
</gene>
<dbReference type="EMBL" id="CAJNJA010048180">
    <property type="protein sequence ID" value="CAE7829438.1"/>
    <property type="molecule type" value="Genomic_DNA"/>
</dbReference>
<keyword evidence="2" id="KW-1185">Reference proteome</keyword>
<evidence type="ECO:0000313" key="2">
    <source>
        <dbReference type="Proteomes" id="UP000601435"/>
    </source>
</evidence>
<dbReference type="AlphaFoldDB" id="A0A812ZHY1"/>
<comment type="caution">
    <text evidence="1">The sequence shown here is derived from an EMBL/GenBank/DDBJ whole genome shotgun (WGS) entry which is preliminary data.</text>
</comment>
<evidence type="ECO:0000313" key="1">
    <source>
        <dbReference type="EMBL" id="CAE7829438.1"/>
    </source>
</evidence>
<organism evidence="1 2">
    <name type="scientific">Symbiodinium necroappetens</name>
    <dbReference type="NCBI Taxonomy" id="1628268"/>
    <lineage>
        <taxon>Eukaryota</taxon>
        <taxon>Sar</taxon>
        <taxon>Alveolata</taxon>
        <taxon>Dinophyceae</taxon>
        <taxon>Suessiales</taxon>
        <taxon>Symbiodiniaceae</taxon>
        <taxon>Symbiodinium</taxon>
    </lineage>
</organism>
<dbReference type="Proteomes" id="UP000601435">
    <property type="component" value="Unassembled WGS sequence"/>
</dbReference>
<reference evidence="1" key="1">
    <citation type="submission" date="2021-02" db="EMBL/GenBank/DDBJ databases">
        <authorList>
            <person name="Dougan E. K."/>
            <person name="Rhodes N."/>
            <person name="Thang M."/>
            <person name="Chan C."/>
        </authorList>
    </citation>
    <scope>NUCLEOTIDE SEQUENCE</scope>
</reference>
<dbReference type="OrthoDB" id="413223at2759"/>
<name>A0A812ZHY1_9DINO</name>
<feature type="non-terminal residue" evidence="1">
    <location>
        <position position="1"/>
    </location>
</feature>
<sequence length="87" mass="9878">MDVDFSLLTRVWCVAELVEAKSLHLPQAIKIHSAASRKRCLDQLLHLDVRTAEASFPADKELVLSKINDVDDFNLRLSDLLLHRLEA</sequence>
<protein>
    <submittedName>
        <fullName evidence="1">Uncharacterized protein</fullName>
    </submittedName>
</protein>